<keyword evidence="4" id="KW-0479">Metal-binding</keyword>
<protein>
    <recommendedName>
        <fullName evidence="7">EF-hand domain-containing protein</fullName>
    </recommendedName>
</protein>
<proteinExistence type="inferred from homology"/>
<evidence type="ECO:0000313" key="8">
    <source>
        <dbReference type="EMBL" id="KAK2987126.1"/>
    </source>
</evidence>
<dbReference type="AlphaFoldDB" id="A0AA88RQ92"/>
<reference evidence="8" key="1">
    <citation type="submission" date="2022-12" db="EMBL/GenBank/DDBJ databases">
        <title>Draft genome assemblies for two species of Escallonia (Escalloniales).</title>
        <authorList>
            <person name="Chanderbali A."/>
            <person name="Dervinis C."/>
            <person name="Anghel I."/>
            <person name="Soltis D."/>
            <person name="Soltis P."/>
            <person name="Zapata F."/>
        </authorList>
    </citation>
    <scope>NUCLEOTIDE SEQUENCE</scope>
    <source>
        <strain evidence="8">UCBG92.1500</strain>
        <tissue evidence="8">Leaf</tissue>
    </source>
</reference>
<dbReference type="GO" id="GO:0005509">
    <property type="term" value="F:calcium ion binding"/>
    <property type="evidence" value="ECO:0007669"/>
    <property type="project" value="InterPro"/>
</dbReference>
<evidence type="ECO:0000256" key="5">
    <source>
        <dbReference type="ARBA" id="ARBA00022737"/>
    </source>
</evidence>
<evidence type="ECO:0000256" key="2">
    <source>
        <dbReference type="ARBA" id="ARBA00009763"/>
    </source>
</evidence>
<dbReference type="Proteomes" id="UP001187471">
    <property type="component" value="Unassembled WGS sequence"/>
</dbReference>
<dbReference type="GO" id="GO:0016460">
    <property type="term" value="C:myosin II complex"/>
    <property type="evidence" value="ECO:0007669"/>
    <property type="project" value="TreeGrafter"/>
</dbReference>
<evidence type="ECO:0000256" key="3">
    <source>
        <dbReference type="ARBA" id="ARBA00022481"/>
    </source>
</evidence>
<sequence length="90" mass="9995">MADALTEDQIAEFREAFCLIDKDSDGIITTEDLAGVIQSLNEHPTKEELHDMISEVDADGNGTIGFAEFLNIMATKMKVFDSSTRNAFFF</sequence>
<dbReference type="PROSITE" id="PS50222">
    <property type="entry name" value="EF_HAND_2"/>
    <property type="match status" value="2"/>
</dbReference>
<comment type="caution">
    <text evidence="8">The sequence shown here is derived from an EMBL/GenBank/DDBJ whole genome shotgun (WGS) entry which is preliminary data.</text>
</comment>
<dbReference type="PROSITE" id="PS00018">
    <property type="entry name" value="EF_HAND_1"/>
    <property type="match status" value="2"/>
</dbReference>
<dbReference type="Pfam" id="PF13499">
    <property type="entry name" value="EF-hand_7"/>
    <property type="match status" value="1"/>
</dbReference>
<accession>A0AA88RQ92</accession>
<dbReference type="PANTHER" id="PTHR23048:SF0">
    <property type="entry name" value="CALMODULIN LIKE 3"/>
    <property type="match status" value="1"/>
</dbReference>
<feature type="domain" description="EF-hand" evidence="7">
    <location>
        <begin position="8"/>
        <end position="43"/>
    </location>
</feature>
<keyword evidence="6" id="KW-0106">Calcium</keyword>
<keyword evidence="5" id="KW-0677">Repeat</keyword>
<keyword evidence="9" id="KW-1185">Reference proteome</keyword>
<dbReference type="FunFam" id="1.10.238.10:FF:000251">
    <property type="entry name" value="Calmodulin-related protein 97A"/>
    <property type="match status" value="1"/>
</dbReference>
<gene>
    <name evidence="8" type="ORF">RJ640_019686</name>
</gene>
<name>A0AA88RQ92_9ASTE</name>
<evidence type="ECO:0000256" key="4">
    <source>
        <dbReference type="ARBA" id="ARBA00022723"/>
    </source>
</evidence>
<feature type="domain" description="EF-hand" evidence="7">
    <location>
        <begin position="44"/>
        <end position="79"/>
    </location>
</feature>
<evidence type="ECO:0000256" key="1">
    <source>
        <dbReference type="ARBA" id="ARBA00003291"/>
    </source>
</evidence>
<dbReference type="InterPro" id="IPR011992">
    <property type="entry name" value="EF-hand-dom_pair"/>
</dbReference>
<organism evidence="8 9">
    <name type="scientific">Escallonia rubra</name>
    <dbReference type="NCBI Taxonomy" id="112253"/>
    <lineage>
        <taxon>Eukaryota</taxon>
        <taxon>Viridiplantae</taxon>
        <taxon>Streptophyta</taxon>
        <taxon>Embryophyta</taxon>
        <taxon>Tracheophyta</taxon>
        <taxon>Spermatophyta</taxon>
        <taxon>Magnoliopsida</taxon>
        <taxon>eudicotyledons</taxon>
        <taxon>Gunneridae</taxon>
        <taxon>Pentapetalae</taxon>
        <taxon>asterids</taxon>
        <taxon>campanulids</taxon>
        <taxon>Escalloniales</taxon>
        <taxon>Escalloniaceae</taxon>
        <taxon>Escallonia</taxon>
    </lineage>
</organism>
<evidence type="ECO:0000256" key="6">
    <source>
        <dbReference type="ARBA" id="ARBA00022837"/>
    </source>
</evidence>
<comment type="function">
    <text evidence="1">Potential calcium sensor.</text>
</comment>
<dbReference type="CDD" id="cd00051">
    <property type="entry name" value="EFh"/>
    <property type="match status" value="1"/>
</dbReference>
<dbReference type="PANTHER" id="PTHR23048">
    <property type="entry name" value="MYOSIN LIGHT CHAIN 1, 3"/>
    <property type="match status" value="1"/>
</dbReference>
<dbReference type="InterPro" id="IPR050230">
    <property type="entry name" value="CALM/Myosin/TropC-like"/>
</dbReference>
<dbReference type="SUPFAM" id="SSF47473">
    <property type="entry name" value="EF-hand"/>
    <property type="match status" value="1"/>
</dbReference>
<dbReference type="EMBL" id="JAVXUO010001014">
    <property type="protein sequence ID" value="KAK2987126.1"/>
    <property type="molecule type" value="Genomic_DNA"/>
</dbReference>
<comment type="similarity">
    <text evidence="2">Belongs to the calmodulin family.</text>
</comment>
<dbReference type="Gene3D" id="1.10.238.10">
    <property type="entry name" value="EF-hand"/>
    <property type="match status" value="1"/>
</dbReference>
<dbReference type="SMART" id="SM00054">
    <property type="entry name" value="EFh"/>
    <property type="match status" value="2"/>
</dbReference>
<dbReference type="InterPro" id="IPR002048">
    <property type="entry name" value="EF_hand_dom"/>
</dbReference>
<evidence type="ECO:0000259" key="7">
    <source>
        <dbReference type="PROSITE" id="PS50222"/>
    </source>
</evidence>
<dbReference type="InterPro" id="IPR018247">
    <property type="entry name" value="EF_Hand_1_Ca_BS"/>
</dbReference>
<keyword evidence="3" id="KW-0488">Methylation</keyword>
<evidence type="ECO:0000313" key="9">
    <source>
        <dbReference type="Proteomes" id="UP001187471"/>
    </source>
</evidence>